<reference evidence="2 3" key="1">
    <citation type="submission" date="2020-02" db="EMBL/GenBank/DDBJ databases">
        <authorList>
            <person name="Hogendoorn C."/>
        </authorList>
    </citation>
    <scope>NUCLEOTIDE SEQUENCE [LARGE SCALE GENOMIC DNA]</scope>
    <source>
        <strain evidence="2">R501</strain>
    </source>
</reference>
<dbReference type="Proteomes" id="UP000503399">
    <property type="component" value="Chromosome"/>
</dbReference>
<keyword evidence="3" id="KW-1185">Reference proteome</keyword>
<feature type="transmembrane region" description="Helical" evidence="1">
    <location>
        <begin position="27"/>
        <end position="45"/>
    </location>
</feature>
<keyword evidence="1" id="KW-0472">Membrane</keyword>
<sequence>MTFLWAFVVGGLMAALAQLVLDVFNLTPAHVLVLFVVLGVLVGAVGLYKPLVALAGAGATVPLPGFGYTFVEGVKEGIHERGVLGIFAGGLAATAGGIKAAVVFGLLVAALFKPKV</sequence>
<keyword evidence="1" id="KW-1133">Transmembrane helix</keyword>
<organism evidence="2 3">
    <name type="scientific">Candidatus Hydrogenisulfobacillus filiaventi</name>
    <dbReference type="NCBI Taxonomy" id="2707344"/>
    <lineage>
        <taxon>Bacteria</taxon>
        <taxon>Bacillati</taxon>
        <taxon>Bacillota</taxon>
        <taxon>Clostridia</taxon>
        <taxon>Eubacteriales</taxon>
        <taxon>Clostridiales Family XVII. Incertae Sedis</taxon>
        <taxon>Candidatus Hydrogenisulfobacillus</taxon>
    </lineage>
</organism>
<keyword evidence="1" id="KW-0812">Transmembrane</keyword>
<dbReference type="PANTHER" id="PTHR38450">
    <property type="entry name" value="STAGE V SPORULATION PROTEIN AC-RELATED"/>
    <property type="match status" value="1"/>
</dbReference>
<proteinExistence type="predicted"/>
<dbReference type="AlphaFoldDB" id="A0A6F8ZG99"/>
<dbReference type="PANTHER" id="PTHR38450:SF2">
    <property type="entry name" value="STAGE V SPORULATION PROTEIN AEB"/>
    <property type="match status" value="1"/>
</dbReference>
<evidence type="ECO:0000256" key="1">
    <source>
        <dbReference type="SAM" id="Phobius"/>
    </source>
</evidence>
<accession>A0A6F8ZG99</accession>
<protein>
    <submittedName>
        <fullName evidence="2">Spore germinant protein</fullName>
    </submittedName>
</protein>
<dbReference type="EMBL" id="LR778114">
    <property type="protein sequence ID" value="CAB1128693.1"/>
    <property type="molecule type" value="Genomic_DNA"/>
</dbReference>
<dbReference type="KEGG" id="hfv:R50_1187"/>
<evidence type="ECO:0000313" key="3">
    <source>
        <dbReference type="Proteomes" id="UP000503399"/>
    </source>
</evidence>
<feature type="transmembrane region" description="Helical" evidence="1">
    <location>
        <begin position="83"/>
        <end position="112"/>
    </location>
</feature>
<name>A0A6F8ZG99_9FIRM</name>
<feature type="transmembrane region" description="Helical" evidence="1">
    <location>
        <begin position="52"/>
        <end position="71"/>
    </location>
</feature>
<dbReference type="InterPro" id="IPR005562">
    <property type="entry name" value="SpoVA"/>
</dbReference>
<dbReference type="Pfam" id="PF03862">
    <property type="entry name" value="SpoVAC_SpoVAEB"/>
    <property type="match status" value="1"/>
</dbReference>
<evidence type="ECO:0000313" key="2">
    <source>
        <dbReference type="EMBL" id="CAB1128693.1"/>
    </source>
</evidence>
<gene>
    <name evidence="2" type="primary">spoVAEB</name>
    <name evidence="2" type="ORF">R50_1187</name>
</gene>